<accession>A0AA86NGT3</accession>
<dbReference type="InterPro" id="IPR050836">
    <property type="entry name" value="SDS22/Internalin_LRR"/>
</dbReference>
<name>A0AA86NGT3_9EUKA</name>
<keyword evidence="2" id="KW-0677">Repeat</keyword>
<proteinExistence type="predicted"/>
<dbReference type="EMBL" id="CATOUU010000171">
    <property type="protein sequence ID" value="CAI9919247.1"/>
    <property type="molecule type" value="Genomic_DNA"/>
</dbReference>
<reference evidence="3" key="1">
    <citation type="submission" date="2023-06" db="EMBL/GenBank/DDBJ databases">
        <authorList>
            <person name="Kurt Z."/>
        </authorList>
    </citation>
    <scope>NUCLEOTIDE SEQUENCE</scope>
</reference>
<sequence length="361" mass="42035">MDTIQDVTAQCPQDLALVKKYINQVQSAILKIQQDENITDLKFVDYLELNELKCTKCRNLNFNSVPKKLSKLILTQSYFKNLTGLKQMIQLTELNINVCRMYDISELNYLRNLTKLSLETNNIKDISALKDLNLLTELNLNQNKIKSIQALKFLTKLLNLQFDDNFVEDIFPIRNLTQLIVLFFQRNDVNDISALKYTTNIEQLYFDENQVVDISTLSKLKQLSSISFCNNKVVLIESLNQLNSINDAGIYNNYIIDLPSIKNRNLFQEGCERNGMDYDEFVTQNIPTPAQILFAMKQKAMLQSKEQDEKSLQLKQHFVTKQMILRSKIKDLSNKMMNSHVQFTHHIALMFQKLSHNQEQE</sequence>
<dbReference type="AlphaFoldDB" id="A0AA86NGT3"/>
<dbReference type="SUPFAM" id="SSF52058">
    <property type="entry name" value="L domain-like"/>
    <property type="match status" value="1"/>
</dbReference>
<evidence type="ECO:0000313" key="3">
    <source>
        <dbReference type="EMBL" id="CAI9919247.1"/>
    </source>
</evidence>
<evidence type="ECO:0000313" key="4">
    <source>
        <dbReference type="EMBL" id="CAL5977756.1"/>
    </source>
</evidence>
<protein>
    <submittedName>
        <fullName evidence="3">Uncharacterized protein</fullName>
    </submittedName>
</protein>
<dbReference type="PANTHER" id="PTHR46652:SF3">
    <property type="entry name" value="LEUCINE-RICH REPEAT-CONTAINING PROTEIN 9"/>
    <property type="match status" value="1"/>
</dbReference>
<keyword evidence="1" id="KW-0433">Leucine-rich repeat</keyword>
<dbReference type="InterPro" id="IPR032675">
    <property type="entry name" value="LRR_dom_sf"/>
</dbReference>
<evidence type="ECO:0000256" key="2">
    <source>
        <dbReference type="ARBA" id="ARBA00022737"/>
    </source>
</evidence>
<dbReference type="PROSITE" id="PS51450">
    <property type="entry name" value="LRR"/>
    <property type="match status" value="2"/>
</dbReference>
<evidence type="ECO:0000313" key="5">
    <source>
        <dbReference type="Proteomes" id="UP001642409"/>
    </source>
</evidence>
<gene>
    <name evidence="4" type="ORF">HINF_LOCUS4458</name>
    <name evidence="3" type="ORF">HINF_LOCUS6892</name>
</gene>
<dbReference type="Gene3D" id="3.80.10.10">
    <property type="entry name" value="Ribonuclease Inhibitor"/>
    <property type="match status" value="1"/>
</dbReference>
<dbReference type="Proteomes" id="UP001642409">
    <property type="component" value="Unassembled WGS sequence"/>
</dbReference>
<dbReference type="PANTHER" id="PTHR46652">
    <property type="entry name" value="LEUCINE-RICH REPEAT AND IQ DOMAIN-CONTAINING PROTEIN 1-RELATED"/>
    <property type="match status" value="1"/>
</dbReference>
<reference evidence="4 5" key="2">
    <citation type="submission" date="2024-07" db="EMBL/GenBank/DDBJ databases">
        <authorList>
            <person name="Akdeniz Z."/>
        </authorList>
    </citation>
    <scope>NUCLEOTIDE SEQUENCE [LARGE SCALE GENOMIC DNA]</scope>
</reference>
<keyword evidence="5" id="KW-1185">Reference proteome</keyword>
<dbReference type="EMBL" id="CAXDID020000008">
    <property type="protein sequence ID" value="CAL5977756.1"/>
    <property type="molecule type" value="Genomic_DNA"/>
</dbReference>
<organism evidence="3">
    <name type="scientific">Hexamita inflata</name>
    <dbReference type="NCBI Taxonomy" id="28002"/>
    <lineage>
        <taxon>Eukaryota</taxon>
        <taxon>Metamonada</taxon>
        <taxon>Diplomonadida</taxon>
        <taxon>Hexamitidae</taxon>
        <taxon>Hexamitinae</taxon>
        <taxon>Hexamita</taxon>
    </lineage>
</organism>
<dbReference type="InterPro" id="IPR001611">
    <property type="entry name" value="Leu-rich_rpt"/>
</dbReference>
<evidence type="ECO:0000256" key="1">
    <source>
        <dbReference type="ARBA" id="ARBA00022614"/>
    </source>
</evidence>
<comment type="caution">
    <text evidence="3">The sequence shown here is derived from an EMBL/GenBank/DDBJ whole genome shotgun (WGS) entry which is preliminary data.</text>
</comment>